<dbReference type="EMBL" id="BMMF01000001">
    <property type="protein sequence ID" value="GGK20459.1"/>
    <property type="molecule type" value="Genomic_DNA"/>
</dbReference>
<keyword evidence="2" id="KW-0812">Transmembrane</keyword>
<accession>A0A917V283</accession>
<reference evidence="4 5" key="1">
    <citation type="journal article" date="2014" name="Int. J. Syst. Evol. Microbiol.">
        <title>Complete genome sequence of Corynebacterium casei LMG S-19264T (=DSM 44701T), isolated from a smear-ripened cheese.</title>
        <authorList>
            <consortium name="US DOE Joint Genome Institute (JGI-PGF)"/>
            <person name="Walter F."/>
            <person name="Albersmeier A."/>
            <person name="Kalinowski J."/>
            <person name="Ruckert C."/>
        </authorList>
    </citation>
    <scope>NUCLEOTIDE SEQUENCE [LARGE SCALE GENOMIC DNA]</scope>
    <source>
        <strain evidence="4 5">CGMCC 1.9161</strain>
    </source>
</reference>
<dbReference type="InterPro" id="IPR002823">
    <property type="entry name" value="DUF112_TM"/>
</dbReference>
<evidence type="ECO:0000313" key="5">
    <source>
        <dbReference type="Proteomes" id="UP000600449"/>
    </source>
</evidence>
<feature type="transmembrane region" description="Helical" evidence="2">
    <location>
        <begin position="464"/>
        <end position="489"/>
    </location>
</feature>
<dbReference type="Proteomes" id="UP000600449">
    <property type="component" value="Unassembled WGS sequence"/>
</dbReference>
<feature type="transmembrane region" description="Helical" evidence="2">
    <location>
        <begin position="259"/>
        <end position="284"/>
    </location>
</feature>
<feature type="domain" description="DUF112" evidence="3">
    <location>
        <begin position="20"/>
        <end position="441"/>
    </location>
</feature>
<feature type="transmembrane region" description="Helical" evidence="2">
    <location>
        <begin position="138"/>
        <end position="160"/>
    </location>
</feature>
<dbReference type="PANTHER" id="PTHR35342:SF5">
    <property type="entry name" value="TRICARBOXYLIC TRANSPORT PROTEIN"/>
    <property type="match status" value="1"/>
</dbReference>
<feature type="transmembrane region" description="Helical" evidence="2">
    <location>
        <begin position="167"/>
        <end position="184"/>
    </location>
</feature>
<dbReference type="AlphaFoldDB" id="A0A917V283"/>
<gene>
    <name evidence="4" type="ORF">GCM10011322_03900</name>
</gene>
<feature type="transmembrane region" description="Helical" evidence="2">
    <location>
        <begin position="109"/>
        <end position="132"/>
    </location>
</feature>
<evidence type="ECO:0000259" key="3">
    <source>
        <dbReference type="Pfam" id="PF01970"/>
    </source>
</evidence>
<dbReference type="PANTHER" id="PTHR35342">
    <property type="entry name" value="TRICARBOXYLIC TRANSPORT PROTEIN"/>
    <property type="match status" value="1"/>
</dbReference>
<evidence type="ECO:0000256" key="2">
    <source>
        <dbReference type="SAM" id="Phobius"/>
    </source>
</evidence>
<feature type="transmembrane region" description="Helical" evidence="2">
    <location>
        <begin position="324"/>
        <end position="345"/>
    </location>
</feature>
<feature type="region of interest" description="Disordered" evidence="1">
    <location>
        <begin position="500"/>
        <end position="530"/>
    </location>
</feature>
<organism evidence="4 5">
    <name type="scientific">Salinarimonas ramus</name>
    <dbReference type="NCBI Taxonomy" id="690164"/>
    <lineage>
        <taxon>Bacteria</taxon>
        <taxon>Pseudomonadati</taxon>
        <taxon>Pseudomonadota</taxon>
        <taxon>Alphaproteobacteria</taxon>
        <taxon>Hyphomicrobiales</taxon>
        <taxon>Salinarimonadaceae</taxon>
        <taxon>Salinarimonas</taxon>
    </lineage>
</organism>
<proteinExistence type="predicted"/>
<name>A0A917V283_9HYPH</name>
<keyword evidence="5" id="KW-1185">Reference proteome</keyword>
<dbReference type="RefSeq" id="WP_188908935.1">
    <property type="nucleotide sequence ID" value="NZ_BMMF01000001.1"/>
</dbReference>
<feature type="transmembrane region" description="Helical" evidence="2">
    <location>
        <begin position="51"/>
        <end position="71"/>
    </location>
</feature>
<keyword evidence="2" id="KW-0472">Membrane</keyword>
<feature type="transmembrane region" description="Helical" evidence="2">
    <location>
        <begin position="422"/>
        <end position="444"/>
    </location>
</feature>
<feature type="transmembrane region" description="Helical" evidence="2">
    <location>
        <begin position="19"/>
        <end position="39"/>
    </location>
</feature>
<dbReference type="Pfam" id="PF01970">
    <property type="entry name" value="TctA"/>
    <property type="match status" value="1"/>
</dbReference>
<feature type="transmembrane region" description="Helical" evidence="2">
    <location>
        <begin position="204"/>
        <end position="224"/>
    </location>
</feature>
<feature type="transmembrane region" description="Helical" evidence="2">
    <location>
        <begin position="389"/>
        <end position="410"/>
    </location>
</feature>
<protein>
    <recommendedName>
        <fullName evidence="3">DUF112 domain-containing protein</fullName>
    </recommendedName>
</protein>
<keyword evidence="2" id="KW-1133">Transmembrane helix</keyword>
<evidence type="ECO:0000313" key="4">
    <source>
        <dbReference type="EMBL" id="GGK20459.1"/>
    </source>
</evidence>
<sequence length="530" mass="55218">MEILDGLQIGFATAFTLQNLLYCFAGVSIGMIVGVLPGIGHLAAISLLMPLTFHVPATSALVMLAGIYYGAQYGGSITSILLNIPGTASSAVICLDGHPMARNGRAGPALLVTTIASFIGSCIAILVLVLLAPPLARVALAFHSADYFAMMLLGLVASGALVDEKPLIGIASVLIGLVIGLAGIDVNSGAMRFTFGVPDMFNGISIIVLAMALFGIVEVISSVGRTGGIHPGAKRLTFRGLMPSREETRRSTAPILRGAALGTGIGILPGAGGGSMASFMAYAVEKRVAREPGRFGKGAIEGIAAPESANNAAAQSAFIPTLTLGIPGDAIMALMLGALMIHGIMPGPRVVTESPELFWGLAVSFLVGNLMLLVLNIPLIQVWVKILQIPYRLMFPAIVLLIAVGSYSIGRSSFDVMMIAGLGFAGYLLLGLGFSAAPILLGFILGPLLEENLRRSLVVSRGDFAVFVERPISATFVALSVAMLAWAVYSGLRRRKEQAAAEAAATEDDGPGADRPATHPMKTREERNLR</sequence>
<comment type="caution">
    <text evidence="4">The sequence shown here is derived from an EMBL/GenBank/DDBJ whole genome shotgun (WGS) entry which is preliminary data.</text>
</comment>
<evidence type="ECO:0000256" key="1">
    <source>
        <dbReference type="SAM" id="MobiDB-lite"/>
    </source>
</evidence>
<feature type="transmembrane region" description="Helical" evidence="2">
    <location>
        <begin position="77"/>
        <end position="97"/>
    </location>
</feature>
<feature type="transmembrane region" description="Helical" evidence="2">
    <location>
        <begin position="357"/>
        <end position="383"/>
    </location>
</feature>